<dbReference type="Pfam" id="PF14384">
    <property type="entry name" value="BrnA_antitoxin"/>
    <property type="match status" value="1"/>
</dbReference>
<dbReference type="OrthoDB" id="361944at2"/>
<evidence type="ECO:0008006" key="3">
    <source>
        <dbReference type="Google" id="ProtNLM"/>
    </source>
</evidence>
<gene>
    <name evidence="1" type="ORF">BKE38_10975</name>
</gene>
<evidence type="ECO:0000313" key="1">
    <source>
        <dbReference type="EMBL" id="ONG53990.1"/>
    </source>
</evidence>
<accession>A0A1V2H552</accession>
<protein>
    <recommendedName>
        <fullName evidence="3">Antitoxin</fullName>
    </recommendedName>
</protein>
<dbReference type="InterPro" id="IPR025528">
    <property type="entry name" value="BrnA_antitoxin"/>
</dbReference>
<dbReference type="AlphaFoldDB" id="A0A1V2H552"/>
<comment type="caution">
    <text evidence="1">The sequence shown here is derived from an EMBL/GenBank/DDBJ whole genome shotgun (WGS) entry which is preliminary data.</text>
</comment>
<name>A0A1V2H552_9PROT</name>
<reference evidence="1 2" key="1">
    <citation type="submission" date="2016-10" db="EMBL/GenBank/DDBJ databases">
        <title>Draft Genome sequence of Roseomonas sp. strain M3.</title>
        <authorList>
            <person name="Subhash Y."/>
            <person name="Lee S."/>
        </authorList>
    </citation>
    <scope>NUCLEOTIDE SEQUENCE [LARGE SCALE GENOMIC DNA]</scope>
    <source>
        <strain evidence="1 2">M3</strain>
    </source>
</reference>
<proteinExistence type="predicted"/>
<dbReference type="Proteomes" id="UP000188879">
    <property type="component" value="Unassembled WGS sequence"/>
</dbReference>
<evidence type="ECO:0000313" key="2">
    <source>
        <dbReference type="Proteomes" id="UP000188879"/>
    </source>
</evidence>
<organism evidence="1 2">
    <name type="scientific">Teichococcus deserti</name>
    <dbReference type="NCBI Taxonomy" id="1817963"/>
    <lineage>
        <taxon>Bacteria</taxon>
        <taxon>Pseudomonadati</taxon>
        <taxon>Pseudomonadota</taxon>
        <taxon>Alphaproteobacteria</taxon>
        <taxon>Acetobacterales</taxon>
        <taxon>Roseomonadaceae</taxon>
        <taxon>Roseomonas</taxon>
    </lineage>
</organism>
<dbReference type="EMBL" id="MLCO01000090">
    <property type="protein sequence ID" value="ONG53990.1"/>
    <property type="molecule type" value="Genomic_DNA"/>
</dbReference>
<sequence>MTKKSVAGASTWMDPDDAPELTAEWMARAEIREGDKVVRRGRPKLAVTKQLVSLRIDQDVLQAFRETGPGWQSKVNAALRKAAPKRKAG</sequence>
<keyword evidence="2" id="KW-1185">Reference proteome</keyword>